<organism evidence="3 4">
    <name type="scientific">Haliangium ochraceum (strain DSM 14365 / JCM 11303 / SMP-2)</name>
    <dbReference type="NCBI Taxonomy" id="502025"/>
    <lineage>
        <taxon>Bacteria</taxon>
        <taxon>Pseudomonadati</taxon>
        <taxon>Myxococcota</taxon>
        <taxon>Polyangia</taxon>
        <taxon>Haliangiales</taxon>
        <taxon>Kofleriaceae</taxon>
        <taxon>Haliangium</taxon>
    </lineage>
</organism>
<protein>
    <submittedName>
        <fullName evidence="3">Uncharacterized protein</fullName>
    </submittedName>
</protein>
<dbReference type="STRING" id="502025.Hoch_3845"/>
<feature type="transmembrane region" description="Helical" evidence="2">
    <location>
        <begin position="137"/>
        <end position="157"/>
    </location>
</feature>
<reference evidence="3 4" key="1">
    <citation type="journal article" date="2010" name="Stand. Genomic Sci.">
        <title>Complete genome sequence of Haliangium ochraceum type strain (SMP-2).</title>
        <authorList>
            <consortium name="US DOE Joint Genome Institute (JGI-PGF)"/>
            <person name="Ivanova N."/>
            <person name="Daum C."/>
            <person name="Lang E."/>
            <person name="Abt B."/>
            <person name="Kopitz M."/>
            <person name="Saunders E."/>
            <person name="Lapidus A."/>
            <person name="Lucas S."/>
            <person name="Glavina Del Rio T."/>
            <person name="Nolan M."/>
            <person name="Tice H."/>
            <person name="Copeland A."/>
            <person name="Cheng J.F."/>
            <person name="Chen F."/>
            <person name="Bruce D."/>
            <person name="Goodwin L."/>
            <person name="Pitluck S."/>
            <person name="Mavromatis K."/>
            <person name="Pati A."/>
            <person name="Mikhailova N."/>
            <person name="Chen A."/>
            <person name="Palaniappan K."/>
            <person name="Land M."/>
            <person name="Hauser L."/>
            <person name="Chang Y.J."/>
            <person name="Jeffries C.D."/>
            <person name="Detter J.C."/>
            <person name="Brettin T."/>
            <person name="Rohde M."/>
            <person name="Goker M."/>
            <person name="Bristow J."/>
            <person name="Markowitz V."/>
            <person name="Eisen J.A."/>
            <person name="Hugenholtz P."/>
            <person name="Kyrpides N.C."/>
            <person name="Klenk H.P."/>
        </authorList>
    </citation>
    <scope>NUCLEOTIDE SEQUENCE [LARGE SCALE GENOMIC DNA]</scope>
    <source>
        <strain evidence="4">DSM 14365 / CIP 107738 / JCM 11303 / AJ 13395 / SMP-2</strain>
    </source>
</reference>
<keyword evidence="2" id="KW-0812">Transmembrane</keyword>
<keyword evidence="2" id="KW-0472">Membrane</keyword>
<evidence type="ECO:0000313" key="3">
    <source>
        <dbReference type="EMBL" id="ACY16344.1"/>
    </source>
</evidence>
<gene>
    <name evidence="3" type="ordered locus">Hoch_3845</name>
</gene>
<feature type="region of interest" description="Disordered" evidence="1">
    <location>
        <begin position="21"/>
        <end position="49"/>
    </location>
</feature>
<keyword evidence="4" id="KW-1185">Reference proteome</keyword>
<sequence length="160" mass="16272">MRPRDALVAAAARCYHGAVAEPRRPNTDSASAALAAGEAGDTLHDASPAGAELSGATLIGAPAAGATPGHRPVFTSMKPQHADAQRTPVVAAIDRPEMRPRLRAISETPRPRLPPGDLGRYAGAGAGTPPRAQLSPWLCALVVAVAALLGAAVTWLLRAG</sequence>
<dbReference type="RefSeq" id="WP_012828943.1">
    <property type="nucleotide sequence ID" value="NC_013440.1"/>
</dbReference>
<evidence type="ECO:0000313" key="4">
    <source>
        <dbReference type="Proteomes" id="UP000001880"/>
    </source>
</evidence>
<evidence type="ECO:0000256" key="2">
    <source>
        <dbReference type="SAM" id="Phobius"/>
    </source>
</evidence>
<proteinExistence type="predicted"/>
<feature type="region of interest" description="Disordered" evidence="1">
    <location>
        <begin position="103"/>
        <end position="124"/>
    </location>
</feature>
<dbReference type="HOGENOM" id="CLU_1649772_0_0_7"/>
<feature type="compositionally biased region" description="Low complexity" evidence="1">
    <location>
        <begin position="27"/>
        <end position="40"/>
    </location>
</feature>
<name>D0LZ82_HALO1</name>
<keyword evidence="2" id="KW-1133">Transmembrane helix</keyword>
<dbReference type="AlphaFoldDB" id="D0LZ82"/>
<feature type="region of interest" description="Disordered" evidence="1">
    <location>
        <begin position="61"/>
        <end position="88"/>
    </location>
</feature>
<dbReference type="EMBL" id="CP001804">
    <property type="protein sequence ID" value="ACY16344.1"/>
    <property type="molecule type" value="Genomic_DNA"/>
</dbReference>
<dbReference type="Proteomes" id="UP000001880">
    <property type="component" value="Chromosome"/>
</dbReference>
<evidence type="ECO:0000256" key="1">
    <source>
        <dbReference type="SAM" id="MobiDB-lite"/>
    </source>
</evidence>
<accession>D0LZ82</accession>
<dbReference type="KEGG" id="hoh:Hoch_3845"/>